<evidence type="ECO:0000313" key="3">
    <source>
        <dbReference type="Proteomes" id="UP000019375"/>
    </source>
</evidence>
<name>A0A8J2TAM9_ZYGB2</name>
<feature type="compositionally biased region" description="Basic and acidic residues" evidence="1">
    <location>
        <begin position="425"/>
        <end position="435"/>
    </location>
</feature>
<reference evidence="3" key="1">
    <citation type="journal article" date="2013" name="Genome Announc.">
        <title>Genome sequence of the food spoilage yeast Zygosaccharomyces bailii CLIB 213(T).</title>
        <authorList>
            <person name="Galeote V."/>
            <person name="Bigey F."/>
            <person name="Devillers H."/>
            <person name="Neuveglise C."/>
            <person name="Dequin S."/>
        </authorList>
    </citation>
    <scope>NUCLEOTIDE SEQUENCE [LARGE SCALE GENOMIC DNA]</scope>
    <source>
        <strain evidence="3">CLIB 213 / ATCC 58445 / CBS 680 / CCRC 21525 / NBRC 1098 / NCYC 1416 / NRRL Y-2227</strain>
    </source>
</reference>
<accession>A0A8J2TAM9</accession>
<proteinExistence type="predicted"/>
<protein>
    <submittedName>
        <fullName evidence="2">ZYBA0S11-03026g1_1</fullName>
    </submittedName>
</protein>
<dbReference type="OrthoDB" id="4066450at2759"/>
<organism evidence="2 3">
    <name type="scientific">Zygosaccharomyces bailii (strain CLIB 213 / ATCC 58445 / CBS 680 / BCRC 21525 / NBRC 1098 / NCYC 1416 / NRRL Y-2227)</name>
    <dbReference type="NCBI Taxonomy" id="1333698"/>
    <lineage>
        <taxon>Eukaryota</taxon>
        <taxon>Fungi</taxon>
        <taxon>Dikarya</taxon>
        <taxon>Ascomycota</taxon>
        <taxon>Saccharomycotina</taxon>
        <taxon>Saccharomycetes</taxon>
        <taxon>Saccharomycetales</taxon>
        <taxon>Saccharomycetaceae</taxon>
        <taxon>Zygosaccharomyces</taxon>
    </lineage>
</organism>
<evidence type="ECO:0000313" key="2">
    <source>
        <dbReference type="EMBL" id="CDF91446.1"/>
    </source>
</evidence>
<feature type="compositionally biased region" description="Low complexity" evidence="1">
    <location>
        <begin position="378"/>
        <end position="392"/>
    </location>
</feature>
<dbReference type="EMBL" id="HG316464">
    <property type="protein sequence ID" value="CDF91446.1"/>
    <property type="molecule type" value="Genomic_DNA"/>
</dbReference>
<dbReference type="Proteomes" id="UP000019375">
    <property type="component" value="Unassembled WGS sequence"/>
</dbReference>
<gene>
    <name evidence="2" type="ORF">BN860_03026g</name>
</gene>
<dbReference type="AlphaFoldDB" id="A0A8J2TAM9"/>
<keyword evidence="3" id="KW-1185">Reference proteome</keyword>
<sequence>MALEDVLQQHSEIVEFLKSLVVIHKNALEEQDVSLQIPSIRKDVYICFNDLCKLNEMLIACDGEIKEAIETLQISKEKFTRLVKKESKLLEDKKKWSLEPSQMMATRIPITVESSYRSLLNSYIELVGVSNTVLVNDRTEERALDREQLMRSVGLLKASQDEISKDIKRLEALLRDFHKDQAFISKELRDKQAKIRYETNSINGDLAKIHHSKMKILSKVGLAIPENQGSFLSQKLFHLQLSDENTKKTQEQEDIADHAVEFMDMKIQSLQDQLTHKKEDSSSLASQRNLWGECIQIVEDLEHRLEAALNDKHQPTAGQINVWLESTIKNLNSVISVCEGEIITTLVMDEKSAIEKALQEVSSESVQPLGIPKINRYPAPSTSPSHSHSSPPFLVASKSPPKIGITGETVDPATHSNTMELEDMDSYKGKRDKRD</sequence>
<evidence type="ECO:0000256" key="1">
    <source>
        <dbReference type="SAM" id="MobiDB-lite"/>
    </source>
</evidence>
<feature type="region of interest" description="Disordered" evidence="1">
    <location>
        <begin position="370"/>
        <end position="435"/>
    </location>
</feature>